<sequence>MTRPGASLRVRQALEVGAPGFAAVQGAVTAYLDAEQRRGRLADGTDIATVALALVGTVHHLLMSSWAGAEDAQEQTRRLVMLLVGEGGKGPS</sequence>
<evidence type="ECO:0008006" key="3">
    <source>
        <dbReference type="Google" id="ProtNLM"/>
    </source>
</evidence>
<organism evidence="1 2">
    <name type="scientific">Streptomyces halobius</name>
    <dbReference type="NCBI Taxonomy" id="2879846"/>
    <lineage>
        <taxon>Bacteria</taxon>
        <taxon>Bacillati</taxon>
        <taxon>Actinomycetota</taxon>
        <taxon>Actinomycetes</taxon>
        <taxon>Kitasatosporales</taxon>
        <taxon>Streptomycetaceae</taxon>
        <taxon>Streptomyces</taxon>
    </lineage>
</organism>
<name>A0ABY4MHR4_9ACTN</name>
<dbReference type="Gene3D" id="1.10.357.10">
    <property type="entry name" value="Tetracycline Repressor, domain 2"/>
    <property type="match status" value="1"/>
</dbReference>
<dbReference type="InterPro" id="IPR036271">
    <property type="entry name" value="Tet_transcr_reg_TetR-rel_C_sf"/>
</dbReference>
<gene>
    <name evidence="1" type="ORF">K9S39_40330</name>
</gene>
<dbReference type="RefSeq" id="WP_248868209.1">
    <property type="nucleotide sequence ID" value="NZ_CP086322.1"/>
</dbReference>
<accession>A0ABY4MHR4</accession>
<protein>
    <recommendedName>
        <fullName evidence="3">TetR family transcriptional regulator</fullName>
    </recommendedName>
</protein>
<reference evidence="1" key="1">
    <citation type="submission" date="2021-10" db="EMBL/GenBank/DDBJ databases">
        <title>Streptomyces nigrumlapis sp.nov.,an antimicrobial producing actinobacterium isolated from Black Gobi rocks.</title>
        <authorList>
            <person name="Wen Y."/>
            <person name="Zhang W."/>
            <person name="Liu X.G."/>
        </authorList>
    </citation>
    <scope>NUCLEOTIDE SEQUENCE</scope>
    <source>
        <strain evidence="1">ST13-2-2</strain>
    </source>
</reference>
<keyword evidence="2" id="KW-1185">Reference proteome</keyword>
<evidence type="ECO:0000313" key="1">
    <source>
        <dbReference type="EMBL" id="UQA97283.1"/>
    </source>
</evidence>
<proteinExistence type="predicted"/>
<dbReference type="Proteomes" id="UP000830115">
    <property type="component" value="Chromosome"/>
</dbReference>
<dbReference type="SUPFAM" id="SSF48498">
    <property type="entry name" value="Tetracyclin repressor-like, C-terminal domain"/>
    <property type="match status" value="1"/>
</dbReference>
<dbReference type="EMBL" id="CP086322">
    <property type="protein sequence ID" value="UQA97283.1"/>
    <property type="molecule type" value="Genomic_DNA"/>
</dbReference>
<evidence type="ECO:0000313" key="2">
    <source>
        <dbReference type="Proteomes" id="UP000830115"/>
    </source>
</evidence>